<keyword evidence="1" id="KW-0472">Membrane</keyword>
<protein>
    <submittedName>
        <fullName evidence="2">Uncharacterized protein</fullName>
    </submittedName>
</protein>
<feature type="non-terminal residue" evidence="2">
    <location>
        <position position="1"/>
    </location>
</feature>
<proteinExistence type="predicted"/>
<evidence type="ECO:0000313" key="2">
    <source>
        <dbReference type="EMBL" id="GAJ08231.1"/>
    </source>
</evidence>
<keyword evidence="1" id="KW-1133">Transmembrane helix</keyword>
<reference evidence="2" key="1">
    <citation type="journal article" date="2014" name="Front. Microbiol.">
        <title>High frequency of phylogenetically diverse reductive dehalogenase-homologous genes in deep subseafloor sedimentary metagenomes.</title>
        <authorList>
            <person name="Kawai M."/>
            <person name="Futagami T."/>
            <person name="Toyoda A."/>
            <person name="Takaki Y."/>
            <person name="Nishi S."/>
            <person name="Hori S."/>
            <person name="Arai W."/>
            <person name="Tsubouchi T."/>
            <person name="Morono Y."/>
            <person name="Uchiyama I."/>
            <person name="Ito T."/>
            <person name="Fujiyama A."/>
            <person name="Inagaki F."/>
            <person name="Takami H."/>
        </authorList>
    </citation>
    <scope>NUCLEOTIDE SEQUENCE</scope>
    <source>
        <strain evidence="2">Expedition CK06-06</strain>
    </source>
</reference>
<accession>X1V727</accession>
<organism evidence="2">
    <name type="scientific">marine sediment metagenome</name>
    <dbReference type="NCBI Taxonomy" id="412755"/>
    <lineage>
        <taxon>unclassified sequences</taxon>
        <taxon>metagenomes</taxon>
        <taxon>ecological metagenomes</taxon>
    </lineage>
</organism>
<feature type="transmembrane region" description="Helical" evidence="1">
    <location>
        <begin position="6"/>
        <end position="25"/>
    </location>
</feature>
<sequence length="59" mass="6489">TIQAALSTITFIDMALNLVLIGFIIKKPTAQANAAPIATNSPNIILVLQNYTFMQYDYN</sequence>
<evidence type="ECO:0000256" key="1">
    <source>
        <dbReference type="SAM" id="Phobius"/>
    </source>
</evidence>
<dbReference type="AlphaFoldDB" id="X1V727"/>
<keyword evidence="1" id="KW-0812">Transmembrane</keyword>
<gene>
    <name evidence="2" type="ORF">S12H4_41654</name>
</gene>
<name>X1V727_9ZZZZ</name>
<dbReference type="EMBL" id="BARW01025406">
    <property type="protein sequence ID" value="GAJ08231.1"/>
    <property type="molecule type" value="Genomic_DNA"/>
</dbReference>
<comment type="caution">
    <text evidence="2">The sequence shown here is derived from an EMBL/GenBank/DDBJ whole genome shotgun (WGS) entry which is preliminary data.</text>
</comment>